<proteinExistence type="predicted"/>
<keyword evidence="2" id="KW-1185">Reference proteome</keyword>
<evidence type="ECO:0000313" key="2">
    <source>
        <dbReference type="Proteomes" id="UP001576774"/>
    </source>
</evidence>
<accession>A0ABV4XGN9</accession>
<evidence type="ECO:0000313" key="1">
    <source>
        <dbReference type="EMBL" id="MFB2881293.1"/>
    </source>
</evidence>
<reference evidence="1 2" key="1">
    <citation type="submission" date="2024-09" db="EMBL/GenBank/DDBJ databases">
        <title>Floridaenema gen nov. (Aerosakkonemataceae, Aerosakkonematales ord. nov., Cyanobacteria) from benthic tropical and subtropical fresh waters, with the description of four new species.</title>
        <authorList>
            <person name="Moretto J.A."/>
            <person name="Berthold D.E."/>
            <person name="Lefler F.W."/>
            <person name="Huang I.-S."/>
            <person name="Laughinghouse H. IV."/>
        </authorList>
    </citation>
    <scope>NUCLEOTIDE SEQUENCE [LARGE SCALE GENOMIC DNA]</scope>
    <source>
        <strain evidence="1 2">BLCC-F46</strain>
    </source>
</reference>
<dbReference type="NCBIfam" id="TIGR03831">
    <property type="entry name" value="YgiT_finger"/>
    <property type="match status" value="1"/>
</dbReference>
<dbReference type="InterPro" id="IPR022453">
    <property type="entry name" value="Znf_MqsA-type"/>
</dbReference>
<protein>
    <submittedName>
        <fullName evidence="1">YgiT-type zinc finger protein</fullName>
    </submittedName>
</protein>
<sequence>MSEVCPMCCGQTVEKKVTRVISGGGHTATLEVQAEVCLECGEKLYPANMVRRFQEIKAKLERQELGDFIFTSQSKDFLMLV</sequence>
<gene>
    <name evidence="1" type="ORF">ACE1CC_30950</name>
</gene>
<dbReference type="RefSeq" id="WP_413274275.1">
    <property type="nucleotide sequence ID" value="NZ_JBHFNQ010000219.1"/>
</dbReference>
<comment type="caution">
    <text evidence="1">The sequence shown here is derived from an EMBL/GenBank/DDBJ whole genome shotgun (WGS) entry which is preliminary data.</text>
</comment>
<name>A0ABV4XGN9_9CYAN</name>
<dbReference type="Gene3D" id="3.10.20.860">
    <property type="match status" value="1"/>
</dbReference>
<organism evidence="1 2">
    <name type="scientific">Floridaenema aerugineum BLCC-F46</name>
    <dbReference type="NCBI Taxonomy" id="3153654"/>
    <lineage>
        <taxon>Bacteria</taxon>
        <taxon>Bacillati</taxon>
        <taxon>Cyanobacteriota</taxon>
        <taxon>Cyanophyceae</taxon>
        <taxon>Oscillatoriophycideae</taxon>
        <taxon>Aerosakkonematales</taxon>
        <taxon>Aerosakkonemataceae</taxon>
        <taxon>Floridanema</taxon>
        <taxon>Floridanema aerugineum</taxon>
    </lineage>
</organism>
<dbReference type="EMBL" id="JBHFNQ010000219">
    <property type="protein sequence ID" value="MFB2881293.1"/>
    <property type="molecule type" value="Genomic_DNA"/>
</dbReference>
<dbReference type="Proteomes" id="UP001576774">
    <property type="component" value="Unassembled WGS sequence"/>
</dbReference>